<gene>
    <name evidence="1" type="ORF">L195_g024434</name>
</gene>
<evidence type="ECO:0000313" key="1">
    <source>
        <dbReference type="EMBL" id="PNY01146.1"/>
    </source>
</evidence>
<proteinExistence type="predicted"/>
<organism evidence="1 2">
    <name type="scientific">Trifolium pratense</name>
    <name type="common">Red clover</name>
    <dbReference type="NCBI Taxonomy" id="57577"/>
    <lineage>
        <taxon>Eukaryota</taxon>
        <taxon>Viridiplantae</taxon>
        <taxon>Streptophyta</taxon>
        <taxon>Embryophyta</taxon>
        <taxon>Tracheophyta</taxon>
        <taxon>Spermatophyta</taxon>
        <taxon>Magnoliopsida</taxon>
        <taxon>eudicotyledons</taxon>
        <taxon>Gunneridae</taxon>
        <taxon>Pentapetalae</taxon>
        <taxon>rosids</taxon>
        <taxon>fabids</taxon>
        <taxon>Fabales</taxon>
        <taxon>Fabaceae</taxon>
        <taxon>Papilionoideae</taxon>
        <taxon>50 kb inversion clade</taxon>
        <taxon>NPAAA clade</taxon>
        <taxon>Hologalegina</taxon>
        <taxon>IRL clade</taxon>
        <taxon>Trifolieae</taxon>
        <taxon>Trifolium</taxon>
    </lineage>
</organism>
<sequence length="197" mass="22716">MEGQDPQVYFNVEKQAMVVQPLNKFLTLAEQINASVTDQINIYVDELNALKSGEDPKHAMAIVVFEEEGANKVVETNRGRQIKNTLIGSISVSFELPQFCYNSAIDIERILATRPHKKDVLVTPLRARRFSVRERAKNWKIKWSLRVDNRTREFHFTHLTSNKKFRSKPEVVNFILYEALPKPNKKRRSSTVEGSSN</sequence>
<dbReference type="EMBL" id="ASHM01019750">
    <property type="protein sequence ID" value="PNY01146.1"/>
    <property type="molecule type" value="Genomic_DNA"/>
</dbReference>
<protein>
    <submittedName>
        <fullName evidence="1">Uncharacterized protein</fullName>
    </submittedName>
</protein>
<dbReference type="Proteomes" id="UP000236291">
    <property type="component" value="Unassembled WGS sequence"/>
</dbReference>
<comment type="caution">
    <text evidence="1">The sequence shown here is derived from an EMBL/GenBank/DDBJ whole genome shotgun (WGS) entry which is preliminary data.</text>
</comment>
<evidence type="ECO:0000313" key="2">
    <source>
        <dbReference type="Proteomes" id="UP000236291"/>
    </source>
</evidence>
<reference evidence="1 2" key="1">
    <citation type="journal article" date="2014" name="Am. J. Bot.">
        <title>Genome assembly and annotation for red clover (Trifolium pratense; Fabaceae).</title>
        <authorList>
            <person name="Istvanek J."/>
            <person name="Jaros M."/>
            <person name="Krenek A."/>
            <person name="Repkova J."/>
        </authorList>
    </citation>
    <scope>NUCLEOTIDE SEQUENCE [LARGE SCALE GENOMIC DNA]</scope>
    <source>
        <strain evidence="2">cv. Tatra</strain>
        <tissue evidence="1">Young leaves</tissue>
    </source>
</reference>
<dbReference type="AlphaFoldDB" id="A0A2K3NDN4"/>
<reference evidence="1 2" key="2">
    <citation type="journal article" date="2017" name="Front. Plant Sci.">
        <title>Gene Classification and Mining of Molecular Markers Useful in Red Clover (Trifolium pratense) Breeding.</title>
        <authorList>
            <person name="Istvanek J."/>
            <person name="Dluhosova J."/>
            <person name="Dluhos P."/>
            <person name="Patkova L."/>
            <person name="Nedelnik J."/>
            <person name="Repkova J."/>
        </authorList>
    </citation>
    <scope>NUCLEOTIDE SEQUENCE [LARGE SCALE GENOMIC DNA]</scope>
    <source>
        <strain evidence="2">cv. Tatra</strain>
        <tissue evidence="1">Young leaves</tissue>
    </source>
</reference>
<accession>A0A2K3NDN4</accession>
<name>A0A2K3NDN4_TRIPR</name>